<reference evidence="14 15" key="1">
    <citation type="submission" date="2021-04" db="EMBL/GenBank/DDBJ databases">
        <authorList>
            <person name="Bliznina A."/>
        </authorList>
    </citation>
    <scope>NUCLEOTIDE SEQUENCE [LARGE SCALE GENOMIC DNA]</scope>
</reference>
<dbReference type="PANTHER" id="PTHR11999">
    <property type="entry name" value="GROUP II PYRIDOXAL-5-PHOSPHATE DECARBOXYLASE"/>
    <property type="match status" value="1"/>
</dbReference>
<keyword evidence="15" id="KW-1185">Reference proteome</keyword>
<evidence type="ECO:0000313" key="14">
    <source>
        <dbReference type="EMBL" id="CAG5113262.1"/>
    </source>
</evidence>
<evidence type="ECO:0000256" key="6">
    <source>
        <dbReference type="ARBA" id="ARBA00022898"/>
    </source>
</evidence>
<dbReference type="Pfam" id="PF00282">
    <property type="entry name" value="Pyridoxal_deC"/>
    <property type="match status" value="1"/>
</dbReference>
<dbReference type="PANTHER" id="PTHR11999:SF167">
    <property type="entry name" value="AROMATIC-L-AMINO-ACID DECARBOXYLASE"/>
    <property type="match status" value="1"/>
</dbReference>
<dbReference type="InterPro" id="IPR015421">
    <property type="entry name" value="PyrdxlP-dep_Trfase_major"/>
</dbReference>
<evidence type="ECO:0000256" key="9">
    <source>
        <dbReference type="ARBA" id="ARBA00037889"/>
    </source>
</evidence>
<protein>
    <recommendedName>
        <fullName evidence="11">Aromatic-L-amino-acid decarboxylase</fullName>
        <ecNumber evidence="10">4.1.1.28</ecNumber>
    </recommendedName>
    <alternativeName>
        <fullName evidence="12">DOPA decarboxylase</fullName>
    </alternativeName>
</protein>
<comment type="subunit">
    <text evidence="3">Homodimer.</text>
</comment>
<dbReference type="Gene3D" id="1.20.1340.10">
    <property type="entry name" value="dopa decarboxylase, N-terminal domain"/>
    <property type="match status" value="1"/>
</dbReference>
<evidence type="ECO:0000256" key="4">
    <source>
        <dbReference type="ARBA" id="ARBA00022584"/>
    </source>
</evidence>
<dbReference type="InterPro" id="IPR010977">
    <property type="entry name" value="Aromatic_deC"/>
</dbReference>
<evidence type="ECO:0000256" key="2">
    <source>
        <dbReference type="ARBA" id="ARBA00009533"/>
    </source>
</evidence>
<dbReference type="Gene3D" id="3.40.640.10">
    <property type="entry name" value="Type I PLP-dependent aspartate aminotransferase-like (Major domain)"/>
    <property type="match status" value="1"/>
</dbReference>
<dbReference type="Proteomes" id="UP001158576">
    <property type="component" value="Chromosome 2"/>
</dbReference>
<evidence type="ECO:0000256" key="1">
    <source>
        <dbReference type="ARBA" id="ARBA00001933"/>
    </source>
</evidence>
<organism evidence="14 15">
    <name type="scientific">Oikopleura dioica</name>
    <name type="common">Tunicate</name>
    <dbReference type="NCBI Taxonomy" id="34765"/>
    <lineage>
        <taxon>Eukaryota</taxon>
        <taxon>Metazoa</taxon>
        <taxon>Chordata</taxon>
        <taxon>Tunicata</taxon>
        <taxon>Appendicularia</taxon>
        <taxon>Copelata</taxon>
        <taxon>Oikopleuridae</taxon>
        <taxon>Oikopleura</taxon>
    </lineage>
</organism>
<comment type="similarity">
    <text evidence="2 13">Belongs to the group II decarboxylase family.</text>
</comment>
<evidence type="ECO:0000256" key="11">
    <source>
        <dbReference type="ARBA" id="ARBA00040968"/>
    </source>
</evidence>
<keyword evidence="7 13" id="KW-0456">Lyase</keyword>
<name>A0ABN7TAP4_OIKDI</name>
<proteinExistence type="inferred from homology"/>
<accession>A0ABN7TAP4</accession>
<comment type="pathway">
    <text evidence="9">Catecholamine biosynthesis; dopamine biosynthesis; dopamine from L-tyrosine: step 2/2.</text>
</comment>
<dbReference type="SUPFAM" id="SSF53383">
    <property type="entry name" value="PLP-dependent transferases"/>
    <property type="match status" value="1"/>
</dbReference>
<evidence type="ECO:0000313" key="15">
    <source>
        <dbReference type="Proteomes" id="UP001158576"/>
    </source>
</evidence>
<evidence type="ECO:0000256" key="3">
    <source>
        <dbReference type="ARBA" id="ARBA00011738"/>
    </source>
</evidence>
<evidence type="ECO:0000256" key="13">
    <source>
        <dbReference type="RuleBase" id="RU000382"/>
    </source>
</evidence>
<dbReference type="EMBL" id="OU015567">
    <property type="protein sequence ID" value="CAG5113262.1"/>
    <property type="molecule type" value="Genomic_DNA"/>
</dbReference>
<evidence type="ECO:0000256" key="12">
    <source>
        <dbReference type="ARBA" id="ARBA00041275"/>
    </source>
</evidence>
<evidence type="ECO:0000256" key="7">
    <source>
        <dbReference type="ARBA" id="ARBA00023239"/>
    </source>
</evidence>
<dbReference type="InterPro" id="IPR002129">
    <property type="entry name" value="PyrdxlP-dep_de-COase"/>
</dbReference>
<evidence type="ECO:0000256" key="8">
    <source>
        <dbReference type="ARBA" id="ARBA00037256"/>
    </source>
</evidence>
<keyword evidence="5" id="KW-0210">Decarboxylase</keyword>
<sequence>MDFNEDDFKNAAEKIANFIVEYDSILKSCPVSNPVKPGDLYNALDAKLPTSGEKSIDILIDKVRKEISPRMVHWSHPQNSAWFPNVSPKILALGAMLENTLNCVGFSWSSSPALTELEQKVMDWLVDIYGLPGHFKFSSKGAGGGCFQGTAGEAVLNACLAARGRFLATHDVDPRKLVAYCSDQAHCSCSRAAQISLMQVRRVETNDQAEMTGELLIKQMEKDVAEGYFPAFVAVTLGTTGLCAFDDLKSIVDVLENQFPSVWIHVDSAYTGPMFVLEENRHYLAGVEKVDSFNTNLSKMGIGGFDSSPMWVKNRFDLTNNFVENPDYLRSHENEINDENVFQVNFRDWTLAFGRKFRAIRVWLAMEWFGVEGIKEHVKNHIRLAEEFEALILQNPKYFELVKERSFGLVCFRLKGGNNEDHDDFVRRAKTQFGLIVTSACWKDRTYLRATFNDFASTSDDVLKVFRKFMDLALHKASLCAWILEFKAVTSLLACRLSKDSSRASEVKARYKTNVAEWM</sequence>
<keyword evidence="6 13" id="KW-0663">Pyridoxal phosphate</keyword>
<dbReference type="PRINTS" id="PR00800">
    <property type="entry name" value="YHDCRBOXLASE"/>
</dbReference>
<comment type="function">
    <text evidence="8">Catalyzes the decarboxylation of L-3,4-dihydroxyphenylalanine (DOPA) to dopamine and L-5-hydroxytryptophan to serotonin.</text>
</comment>
<evidence type="ECO:0000256" key="5">
    <source>
        <dbReference type="ARBA" id="ARBA00022793"/>
    </source>
</evidence>
<gene>
    <name evidence="14" type="ORF">OKIOD_LOCUS16147</name>
</gene>
<dbReference type="InterPro" id="IPR015422">
    <property type="entry name" value="PyrdxlP-dep_Trfase_small"/>
</dbReference>
<dbReference type="Gene3D" id="3.90.1150.10">
    <property type="entry name" value="Aspartate Aminotransferase, domain 1"/>
    <property type="match status" value="1"/>
</dbReference>
<dbReference type="EC" id="4.1.1.28" evidence="10"/>
<comment type="cofactor">
    <cofactor evidence="1 13">
        <name>pyridoxal 5'-phosphate</name>
        <dbReference type="ChEBI" id="CHEBI:597326"/>
    </cofactor>
</comment>
<evidence type="ECO:0000256" key="10">
    <source>
        <dbReference type="ARBA" id="ARBA00038886"/>
    </source>
</evidence>
<keyword evidence="4" id="KW-0127">Catecholamine biosynthesis</keyword>
<dbReference type="InterPro" id="IPR015424">
    <property type="entry name" value="PyrdxlP-dep_Trfase"/>
</dbReference>